<organism evidence="6 7">
    <name type="scientific">Kribbella hippodromi</name>
    <dbReference type="NCBI Taxonomy" id="434347"/>
    <lineage>
        <taxon>Bacteria</taxon>
        <taxon>Bacillati</taxon>
        <taxon>Actinomycetota</taxon>
        <taxon>Actinomycetes</taxon>
        <taxon>Propionibacteriales</taxon>
        <taxon>Kribbellaceae</taxon>
        <taxon>Kribbella</taxon>
    </lineage>
</organism>
<evidence type="ECO:0000256" key="2">
    <source>
        <dbReference type="ARBA" id="ARBA00023125"/>
    </source>
</evidence>
<keyword evidence="3" id="KW-0804">Transcription</keyword>
<dbReference type="Pfam" id="PF01022">
    <property type="entry name" value="HTH_5"/>
    <property type="match status" value="1"/>
</dbReference>
<sequence>MAINEAEALAVAGCLFHGFSDGSRLAIVRHLALGEHRVVDLTEHLGLAQSTVSKHLACLRDCGLVESRPQGRASLFRLTHPEATMDLLSAAERLLSLTGDAVALCPIYGLPNESPDPSEQQTAKAGPSEWRAAEASASGREVAKAGASGRQSVKAGAAGRRGLRAGG</sequence>
<feature type="domain" description="HTH arsR-type" evidence="5">
    <location>
        <begin position="4"/>
        <end position="98"/>
    </location>
</feature>
<evidence type="ECO:0000259" key="5">
    <source>
        <dbReference type="PROSITE" id="PS50987"/>
    </source>
</evidence>
<evidence type="ECO:0000313" key="7">
    <source>
        <dbReference type="Proteomes" id="UP001501705"/>
    </source>
</evidence>
<proteinExistence type="predicted"/>
<evidence type="ECO:0000256" key="3">
    <source>
        <dbReference type="ARBA" id="ARBA00023163"/>
    </source>
</evidence>
<comment type="caution">
    <text evidence="6">The sequence shown here is derived from an EMBL/GenBank/DDBJ whole genome shotgun (WGS) entry which is preliminary data.</text>
</comment>
<dbReference type="PRINTS" id="PR00778">
    <property type="entry name" value="HTHARSR"/>
</dbReference>
<dbReference type="Gene3D" id="1.10.10.10">
    <property type="entry name" value="Winged helix-like DNA-binding domain superfamily/Winged helix DNA-binding domain"/>
    <property type="match status" value="1"/>
</dbReference>
<dbReference type="Proteomes" id="UP001501705">
    <property type="component" value="Unassembled WGS sequence"/>
</dbReference>
<dbReference type="PANTHER" id="PTHR33154:SF36">
    <property type="entry name" value="TRANSCRIPTIONAL REGULATOR"/>
    <property type="match status" value="1"/>
</dbReference>
<accession>A0ABP4QIB2</accession>
<dbReference type="PANTHER" id="PTHR33154">
    <property type="entry name" value="TRANSCRIPTIONAL REGULATOR, ARSR FAMILY"/>
    <property type="match status" value="1"/>
</dbReference>
<keyword evidence="2" id="KW-0238">DNA-binding</keyword>
<keyword evidence="1" id="KW-0805">Transcription regulation</keyword>
<gene>
    <name evidence="6" type="ORF">GCM10009804_74730</name>
</gene>
<dbReference type="SUPFAM" id="SSF46785">
    <property type="entry name" value="Winged helix' DNA-binding domain"/>
    <property type="match status" value="1"/>
</dbReference>
<name>A0ABP4QIB2_9ACTN</name>
<dbReference type="NCBIfam" id="NF033788">
    <property type="entry name" value="HTH_metalloreg"/>
    <property type="match status" value="1"/>
</dbReference>
<dbReference type="InterPro" id="IPR001845">
    <property type="entry name" value="HTH_ArsR_DNA-bd_dom"/>
</dbReference>
<dbReference type="InterPro" id="IPR011991">
    <property type="entry name" value="ArsR-like_HTH"/>
</dbReference>
<evidence type="ECO:0000256" key="4">
    <source>
        <dbReference type="SAM" id="MobiDB-lite"/>
    </source>
</evidence>
<keyword evidence="7" id="KW-1185">Reference proteome</keyword>
<dbReference type="SMART" id="SM00418">
    <property type="entry name" value="HTH_ARSR"/>
    <property type="match status" value="1"/>
</dbReference>
<dbReference type="InterPro" id="IPR036388">
    <property type="entry name" value="WH-like_DNA-bd_sf"/>
</dbReference>
<dbReference type="CDD" id="cd00090">
    <property type="entry name" value="HTH_ARSR"/>
    <property type="match status" value="1"/>
</dbReference>
<protein>
    <recommendedName>
        <fullName evidence="5">HTH arsR-type domain-containing protein</fullName>
    </recommendedName>
</protein>
<evidence type="ECO:0000313" key="6">
    <source>
        <dbReference type="EMBL" id="GAA1607838.1"/>
    </source>
</evidence>
<evidence type="ECO:0000256" key="1">
    <source>
        <dbReference type="ARBA" id="ARBA00023015"/>
    </source>
</evidence>
<dbReference type="EMBL" id="BAAAPH010000043">
    <property type="protein sequence ID" value="GAA1607838.1"/>
    <property type="molecule type" value="Genomic_DNA"/>
</dbReference>
<dbReference type="PROSITE" id="PS50987">
    <property type="entry name" value="HTH_ARSR_2"/>
    <property type="match status" value="1"/>
</dbReference>
<dbReference type="RefSeq" id="WP_425553499.1">
    <property type="nucleotide sequence ID" value="NZ_BAAAPH010000043.1"/>
</dbReference>
<dbReference type="InterPro" id="IPR051081">
    <property type="entry name" value="HTH_MetalResp_TranReg"/>
</dbReference>
<reference evidence="7" key="1">
    <citation type="journal article" date="2019" name="Int. J. Syst. Evol. Microbiol.">
        <title>The Global Catalogue of Microorganisms (GCM) 10K type strain sequencing project: providing services to taxonomists for standard genome sequencing and annotation.</title>
        <authorList>
            <consortium name="The Broad Institute Genomics Platform"/>
            <consortium name="The Broad Institute Genome Sequencing Center for Infectious Disease"/>
            <person name="Wu L."/>
            <person name="Ma J."/>
        </authorList>
    </citation>
    <scope>NUCLEOTIDE SEQUENCE [LARGE SCALE GENOMIC DNA]</scope>
    <source>
        <strain evidence="7">JCM 15572</strain>
    </source>
</reference>
<dbReference type="InterPro" id="IPR036390">
    <property type="entry name" value="WH_DNA-bd_sf"/>
</dbReference>
<feature type="region of interest" description="Disordered" evidence="4">
    <location>
        <begin position="112"/>
        <end position="167"/>
    </location>
</feature>